<evidence type="ECO:0000256" key="1">
    <source>
        <dbReference type="SAM" id="MobiDB-lite"/>
    </source>
</evidence>
<dbReference type="AlphaFoldDB" id="W9Z6L9"/>
<reference evidence="3" key="1">
    <citation type="submission" date="2012-04" db="EMBL/GenBank/DDBJ databases">
        <title>The Genome Sequence of Fusarium oxysporum melonis.</title>
        <authorList>
            <consortium name="The Broad Institute Genome Sequencing Platform"/>
            <person name="Ma L.-J."/>
            <person name="Gale L.R."/>
            <person name="Schwartz D.C."/>
            <person name="Zhou S."/>
            <person name="Corby-Kistler H."/>
            <person name="Young S.K."/>
            <person name="Zeng Q."/>
            <person name="Gargeya S."/>
            <person name="Fitzgerald M."/>
            <person name="Haas B."/>
            <person name="Abouelleil A."/>
            <person name="Alvarado L."/>
            <person name="Arachchi H.M."/>
            <person name="Berlin A."/>
            <person name="Brown A."/>
            <person name="Chapman S.B."/>
            <person name="Chen Z."/>
            <person name="Dunbar C."/>
            <person name="Freedman E."/>
            <person name="Gearin G."/>
            <person name="Goldberg J."/>
            <person name="Griggs A."/>
            <person name="Gujja S."/>
            <person name="Heiman D."/>
            <person name="Howarth C."/>
            <person name="Larson L."/>
            <person name="Lui A."/>
            <person name="MacDonald P.J.P."/>
            <person name="Montmayeur A."/>
            <person name="Murphy C."/>
            <person name="Neiman D."/>
            <person name="Pearson M."/>
            <person name="Priest M."/>
            <person name="Roberts A."/>
            <person name="Saif S."/>
            <person name="Shea T."/>
            <person name="Shenoy N."/>
            <person name="Sisk P."/>
            <person name="Stolte C."/>
            <person name="Sykes S."/>
            <person name="Wortman J."/>
            <person name="Nusbaum C."/>
            <person name="Birren B."/>
        </authorList>
    </citation>
    <scope>NUCLEOTIDE SEQUENCE</scope>
    <source>
        <strain evidence="3">26406</strain>
    </source>
</reference>
<keyword evidence="2" id="KW-0812">Transmembrane</keyword>
<evidence type="ECO:0000313" key="3">
    <source>
        <dbReference type="EMBL" id="EXK23918.1"/>
    </source>
</evidence>
<gene>
    <name evidence="3" type="ORF">FOMG_19336</name>
</gene>
<feature type="transmembrane region" description="Helical" evidence="2">
    <location>
        <begin position="486"/>
        <end position="505"/>
    </location>
</feature>
<dbReference type="Proteomes" id="UP000030703">
    <property type="component" value="Unassembled WGS sequence"/>
</dbReference>
<dbReference type="EMBL" id="KI980492">
    <property type="protein sequence ID" value="EXK23918.1"/>
    <property type="molecule type" value="Genomic_DNA"/>
</dbReference>
<dbReference type="VEuPathDB" id="FungiDB:FOMG_19336"/>
<feature type="transmembrane region" description="Helical" evidence="2">
    <location>
        <begin position="21"/>
        <end position="45"/>
    </location>
</feature>
<keyword evidence="2" id="KW-1133">Transmembrane helix</keyword>
<keyword evidence="2" id="KW-0472">Membrane</keyword>
<reference evidence="3" key="2">
    <citation type="submission" date="2014-02" db="EMBL/GenBank/DDBJ databases">
        <title>Annotation of the Genome Sequence of Fusarium oxysporum f. sp. melonis 26406.</title>
        <authorList>
            <consortium name="The Broad Institute Genomics Platform"/>
            <person name="Ma L.-J."/>
            <person name="Corby-Kistler H."/>
            <person name="Broz K."/>
            <person name="Gale L.R."/>
            <person name="Jonkers W."/>
            <person name="O'Donnell K."/>
            <person name="Ploetz R."/>
            <person name="Steinberg C."/>
            <person name="Schwartz D.C."/>
            <person name="VanEtten H."/>
            <person name="Zhou S."/>
            <person name="Young S.K."/>
            <person name="Zeng Q."/>
            <person name="Gargeya S."/>
            <person name="Fitzgerald M."/>
            <person name="Abouelleil A."/>
            <person name="Alvarado L."/>
            <person name="Chapman S.B."/>
            <person name="Gainer-Dewar J."/>
            <person name="Goldberg J."/>
            <person name="Griggs A."/>
            <person name="Gujja S."/>
            <person name="Hansen M."/>
            <person name="Howarth C."/>
            <person name="Imamovic A."/>
            <person name="Ireland A."/>
            <person name="Larimer J."/>
            <person name="McCowan C."/>
            <person name="Murphy C."/>
            <person name="Pearson M."/>
            <person name="Poon T.W."/>
            <person name="Priest M."/>
            <person name="Roberts A."/>
            <person name="Saif S."/>
            <person name="Shea T."/>
            <person name="Sykes S."/>
            <person name="Wortman J."/>
            <person name="Nusbaum C."/>
            <person name="Birren B."/>
        </authorList>
    </citation>
    <scope>NUCLEOTIDE SEQUENCE</scope>
    <source>
        <strain evidence="3">26406</strain>
    </source>
</reference>
<evidence type="ECO:0000256" key="2">
    <source>
        <dbReference type="SAM" id="Phobius"/>
    </source>
</evidence>
<feature type="region of interest" description="Disordered" evidence="1">
    <location>
        <begin position="588"/>
        <end position="616"/>
    </location>
</feature>
<sequence>MFTEDYVQQSFYISSRGLSRGALVLFLFSILSIASSLYGTLLWSLDSPGYIFRPTNATIADYQRQRNDNPPYIIQLALGPTELEITEKKLPQIVGAELFNPGLNYSLTGKVSNSNGAPEVVTQTRRGRGIGARIWLDNDGFSVSPDTYAMIPGPGTANLTLFSSCIMFNGVSAVWNCTFNNAQAQGFVEGQIGLPEVHWNDATDEVLDSRYIKPSRVDNIWVSLGKGGGSALMNQVFTVTKAKRRHTFFQSTFKATMVTNIGIPFAKEEVLDFVHRTWSSNTTEQDKGSEQNNTLMDRIIYGIMNAQDQDASYQYGENTADANHKSVLQRNWGFYTPQSNNASIFSLISISTTNITLIRSETLSTAPEPFEKCEKNFQNEAFGGKVTQSDCATSTVTGLEPGLLSVEHGFFGQVDTAAVMITRGLGATRSNISAESLDNKMLTWLWNNSQTIESLLTARAYSVGIDPALVEISVDNLMVAMSGLQLFLSCLAIVLAAVAWLGLMFSADAHWANTLLANLIHATSESNNADPGYVRRAPDVTLVPMDRKKVLAVDGRTVTVSNTGLTAMQPLASPDPFPREPKEYMGTEVYPMSYGDPNTGRQGQLPGHEQNYPYGQ</sequence>
<name>W9Z6L9_FUSOX</name>
<organism evidence="3">
    <name type="scientific">Fusarium oxysporum f. sp. melonis 26406</name>
    <dbReference type="NCBI Taxonomy" id="1089452"/>
    <lineage>
        <taxon>Eukaryota</taxon>
        <taxon>Fungi</taxon>
        <taxon>Dikarya</taxon>
        <taxon>Ascomycota</taxon>
        <taxon>Pezizomycotina</taxon>
        <taxon>Sordariomycetes</taxon>
        <taxon>Hypocreomycetidae</taxon>
        <taxon>Hypocreales</taxon>
        <taxon>Nectriaceae</taxon>
        <taxon>Fusarium</taxon>
        <taxon>Fusarium oxysporum species complex</taxon>
    </lineage>
</organism>
<proteinExistence type="predicted"/>
<protein>
    <submittedName>
        <fullName evidence="3">Uncharacterized protein</fullName>
    </submittedName>
</protein>
<accession>W9Z6L9</accession>
<dbReference type="OrthoDB" id="5348845at2759"/>
<dbReference type="HOGENOM" id="CLU_028537_0_0_1"/>